<evidence type="ECO:0000313" key="3">
    <source>
        <dbReference type="Proteomes" id="UP000288805"/>
    </source>
</evidence>
<dbReference type="AlphaFoldDB" id="A0A438BZS9"/>
<gene>
    <name evidence="2" type="primary">VvCHDh001141_2</name>
    <name evidence="2" type="ORF">CK203_069376</name>
</gene>
<feature type="compositionally biased region" description="Basic and acidic residues" evidence="1">
    <location>
        <begin position="124"/>
        <end position="138"/>
    </location>
</feature>
<feature type="region of interest" description="Disordered" evidence="1">
    <location>
        <begin position="31"/>
        <end position="59"/>
    </location>
</feature>
<feature type="region of interest" description="Disordered" evidence="1">
    <location>
        <begin position="106"/>
        <end position="153"/>
    </location>
</feature>
<name>A0A438BZS9_VITVI</name>
<comment type="caution">
    <text evidence="2">The sequence shown here is derived from an EMBL/GenBank/DDBJ whole genome shotgun (WGS) entry which is preliminary data.</text>
</comment>
<evidence type="ECO:0000313" key="2">
    <source>
        <dbReference type="EMBL" id="RVW16468.1"/>
    </source>
</evidence>
<proteinExistence type="predicted"/>
<accession>A0A438BZS9</accession>
<feature type="compositionally biased region" description="Polar residues" evidence="1">
    <location>
        <begin position="34"/>
        <end position="43"/>
    </location>
</feature>
<protein>
    <submittedName>
        <fullName evidence="2">AP2-like ethylene-responsive transcription factor</fullName>
    </submittedName>
</protein>
<dbReference type="Proteomes" id="UP000288805">
    <property type="component" value="Unassembled WGS sequence"/>
</dbReference>
<evidence type="ECO:0000256" key="1">
    <source>
        <dbReference type="SAM" id="MobiDB-lite"/>
    </source>
</evidence>
<feature type="compositionally biased region" description="Basic and acidic residues" evidence="1">
    <location>
        <begin position="106"/>
        <end position="117"/>
    </location>
</feature>
<feature type="region of interest" description="Disordered" evidence="1">
    <location>
        <begin position="72"/>
        <end position="94"/>
    </location>
</feature>
<sequence length="153" mass="17114">MGDDAAAESEFFGGFCMERKIDLTGYIKWWGPNKTRQSDSLAKSSEETKQGSGEDIGSELKTLEWAIQPTEPYQMPRLGLPHEGKKQKSSTASALSILSRSAAYKSLEEKASKKQENNTDNDENENKNKINKMDHGKAVENQQAMIVEVRDLE</sequence>
<dbReference type="EMBL" id="QGNW01002588">
    <property type="protein sequence ID" value="RVW16468.1"/>
    <property type="molecule type" value="Genomic_DNA"/>
</dbReference>
<organism evidence="2 3">
    <name type="scientific">Vitis vinifera</name>
    <name type="common">Grape</name>
    <dbReference type="NCBI Taxonomy" id="29760"/>
    <lineage>
        <taxon>Eukaryota</taxon>
        <taxon>Viridiplantae</taxon>
        <taxon>Streptophyta</taxon>
        <taxon>Embryophyta</taxon>
        <taxon>Tracheophyta</taxon>
        <taxon>Spermatophyta</taxon>
        <taxon>Magnoliopsida</taxon>
        <taxon>eudicotyledons</taxon>
        <taxon>Gunneridae</taxon>
        <taxon>Pentapetalae</taxon>
        <taxon>rosids</taxon>
        <taxon>Vitales</taxon>
        <taxon>Vitaceae</taxon>
        <taxon>Viteae</taxon>
        <taxon>Vitis</taxon>
    </lineage>
</organism>
<reference evidence="2 3" key="1">
    <citation type="journal article" date="2018" name="PLoS Genet.">
        <title>Population sequencing reveals clonal diversity and ancestral inbreeding in the grapevine cultivar Chardonnay.</title>
        <authorList>
            <person name="Roach M.J."/>
            <person name="Johnson D.L."/>
            <person name="Bohlmann J."/>
            <person name="van Vuuren H.J."/>
            <person name="Jones S.J."/>
            <person name="Pretorius I.S."/>
            <person name="Schmidt S.A."/>
            <person name="Borneman A.R."/>
        </authorList>
    </citation>
    <scope>NUCLEOTIDE SEQUENCE [LARGE SCALE GENOMIC DNA]</scope>
    <source>
        <strain evidence="3">cv. Chardonnay</strain>
        <tissue evidence="2">Leaf</tissue>
    </source>
</reference>